<dbReference type="RefSeq" id="WP_282589629.1">
    <property type="nucleotide sequence ID" value="NZ_JAMOIM010000132.1"/>
</dbReference>
<protein>
    <submittedName>
        <fullName evidence="2">Uncharacterized protein</fullName>
    </submittedName>
</protein>
<accession>A0AA41Z584</accession>
<evidence type="ECO:0000313" key="3">
    <source>
        <dbReference type="Proteomes" id="UP001165667"/>
    </source>
</evidence>
<reference evidence="2" key="1">
    <citation type="submission" date="2022-05" db="EMBL/GenBank/DDBJ databases">
        <authorList>
            <person name="Pankratov T."/>
        </authorList>
    </citation>
    <scope>NUCLEOTIDE SEQUENCE</scope>
    <source>
        <strain evidence="2">BP6-180914</strain>
    </source>
</reference>
<comment type="caution">
    <text evidence="2">The sequence shown here is derived from an EMBL/GenBank/DDBJ whole genome shotgun (WGS) entry which is preliminary data.</text>
</comment>
<evidence type="ECO:0000313" key="2">
    <source>
        <dbReference type="EMBL" id="MCW6513256.1"/>
    </source>
</evidence>
<proteinExistence type="predicted"/>
<keyword evidence="3" id="KW-1185">Reference proteome</keyword>
<dbReference type="AlphaFoldDB" id="A0AA41Z584"/>
<dbReference type="EMBL" id="JAMOIM010000132">
    <property type="protein sequence ID" value="MCW6513256.1"/>
    <property type="molecule type" value="Genomic_DNA"/>
</dbReference>
<dbReference type="Proteomes" id="UP001165667">
    <property type="component" value="Unassembled WGS sequence"/>
</dbReference>
<feature type="region of interest" description="Disordered" evidence="1">
    <location>
        <begin position="75"/>
        <end position="117"/>
    </location>
</feature>
<evidence type="ECO:0000256" key="1">
    <source>
        <dbReference type="SAM" id="MobiDB-lite"/>
    </source>
</evidence>
<sequence length="188" mass="21408">MLRPKTLVQYPWVVVRIECVLCDRRGRYRLARLAARYGPEQSLDGLLADLAHDCPWWRTNPRKYEPRCGARFADLERNLPPPDHPDEPVYQRRQPTREDVQKSASRSPPQQPAGTVPLLSTWPHFEIVVSCATCGRRDVLDVALLRQALQNGDARLMDLRVSLTAQCPRREAQSIYEQCGAVLIAPGQ</sequence>
<organism evidence="2 3">
    <name type="scientific">Lichenifustis flavocetrariae</name>
    <dbReference type="NCBI Taxonomy" id="2949735"/>
    <lineage>
        <taxon>Bacteria</taxon>
        <taxon>Pseudomonadati</taxon>
        <taxon>Pseudomonadota</taxon>
        <taxon>Alphaproteobacteria</taxon>
        <taxon>Hyphomicrobiales</taxon>
        <taxon>Lichenihabitantaceae</taxon>
        <taxon>Lichenifustis</taxon>
    </lineage>
</organism>
<gene>
    <name evidence="2" type="ORF">M8523_36115</name>
</gene>
<name>A0AA41Z584_9HYPH</name>
<feature type="compositionally biased region" description="Basic and acidic residues" evidence="1">
    <location>
        <begin position="75"/>
        <end position="101"/>
    </location>
</feature>